<feature type="compositionally biased region" description="Gly residues" evidence="2">
    <location>
        <begin position="1671"/>
        <end position="1690"/>
    </location>
</feature>
<dbReference type="InterPro" id="IPR051829">
    <property type="entry name" value="Multiheme_Cytochr_ET"/>
</dbReference>
<accession>A0ABS5SAA4</accession>
<evidence type="ECO:0000256" key="2">
    <source>
        <dbReference type="SAM" id="MobiDB-lite"/>
    </source>
</evidence>
<dbReference type="PANTHER" id="PTHR35038:SF6">
    <property type="entry name" value="SURFACE LOCALIZED DECAHEME CYTOCHROME C LIPOPROTEIN"/>
    <property type="match status" value="1"/>
</dbReference>
<evidence type="ECO:0000256" key="3">
    <source>
        <dbReference type="SAM" id="SignalP"/>
    </source>
</evidence>
<dbReference type="Pfam" id="PF09699">
    <property type="entry name" value="Paired_CXXCH_1"/>
    <property type="match status" value="1"/>
</dbReference>
<dbReference type="InterPro" id="IPR013783">
    <property type="entry name" value="Ig-like_fold"/>
</dbReference>
<feature type="region of interest" description="Disordered" evidence="2">
    <location>
        <begin position="1665"/>
        <end position="1729"/>
    </location>
</feature>
<dbReference type="EMBL" id="JAHCVK010000001">
    <property type="protein sequence ID" value="MBT0652308.1"/>
    <property type="molecule type" value="Genomic_DNA"/>
</dbReference>
<protein>
    <submittedName>
        <fullName evidence="5">CxxxxCH/CxxCH domain-containing protein</fullName>
    </submittedName>
</protein>
<keyword evidence="6" id="KW-1185">Reference proteome</keyword>
<reference evidence="5 6" key="1">
    <citation type="submission" date="2021-05" db="EMBL/GenBank/DDBJ databases">
        <title>The draft genome of Geobacter luticola JCM 17780.</title>
        <authorList>
            <person name="Xu Z."/>
            <person name="Masuda Y."/>
            <person name="Itoh H."/>
            <person name="Senoo K."/>
        </authorList>
    </citation>
    <scope>NUCLEOTIDE SEQUENCE [LARGE SCALE GENOMIC DNA]</scope>
    <source>
        <strain evidence="5 6">JCM 17780</strain>
    </source>
</reference>
<evidence type="ECO:0000313" key="5">
    <source>
        <dbReference type="EMBL" id="MBT0652308.1"/>
    </source>
</evidence>
<keyword evidence="1 3" id="KW-0732">Signal</keyword>
<dbReference type="SUPFAM" id="SSF49265">
    <property type="entry name" value="Fibronectin type III"/>
    <property type="match status" value="1"/>
</dbReference>
<dbReference type="Pfam" id="PF09698">
    <property type="entry name" value="GSu_C4xC__C2xCH"/>
    <property type="match status" value="3"/>
</dbReference>
<dbReference type="InterPro" id="IPR036116">
    <property type="entry name" value="FN3_sf"/>
</dbReference>
<dbReference type="Gene3D" id="2.60.40.10">
    <property type="entry name" value="Immunoglobulins"/>
    <property type="match status" value="3"/>
</dbReference>
<dbReference type="PROSITE" id="PS50853">
    <property type="entry name" value="FN3"/>
    <property type="match status" value="1"/>
</dbReference>
<proteinExistence type="predicted"/>
<organism evidence="5 6">
    <name type="scientific">Geomobilimonas luticola</name>
    <dbReference type="NCBI Taxonomy" id="1114878"/>
    <lineage>
        <taxon>Bacteria</taxon>
        <taxon>Pseudomonadati</taxon>
        <taxon>Thermodesulfobacteriota</taxon>
        <taxon>Desulfuromonadia</taxon>
        <taxon>Geobacterales</taxon>
        <taxon>Geobacteraceae</taxon>
        <taxon>Geomobilimonas</taxon>
    </lineage>
</organism>
<comment type="caution">
    <text evidence="5">The sequence shown here is derived from an EMBL/GenBank/DDBJ whole genome shotgun (WGS) entry which is preliminary data.</text>
</comment>
<dbReference type="PANTHER" id="PTHR35038">
    <property type="entry name" value="DISSIMILATORY SULFITE REDUCTASE SIRA"/>
    <property type="match status" value="1"/>
</dbReference>
<sequence>MARAMAGLLSTLLSVLLFAVTAQGVESPHTPTLGCTGCHALIPSGSGGFEFDMSNTVGVNNLCLTCHNPAMMNKAFNPKDIANPFGSTDTGVYTAGQMQTSHNWAAPVSVPAAGASTPLNADINSLRATRQGVISCSSCHYQHGVEGNNLFRFPNDRDQLCFDCHRSRNQRTHLTGTHPVNFSYTSATSKVKLKPADYLPLPVNANPANPTAAMKLPGGQVLCTTCHGVHFTDSNARTFDNASSSTFGRLSSSRGDLLRTDLRGGTANGINVCTNCHANKTAHNNKGQNIQCADCHAAHVDSGDGTAPNVWLVRRYMNYSAGVKLDSYRRKVLNQFTDAQSNWSGPDGVCQGCHNVPVGGAYPPEHASTNPDLCRSCHSHGSRSGSFSADCQGCHGFPPVQNTPGGPNGYANTPHNYASSPAFKDESKTGHGAHAGKVLLSYGCNECHAGNTHASGNFQQVFIAKTGIIAATGGAIPQYDTSTGTCTVTYCHSDGRQTYASPVWTNPASGACGTCHATTPYIGGPFINSNGHFAHFSSNGSSYGPMLTPRNVSGCQACHTAFTGEFGATHVDGAVQVISSCNPCHRQAGTYVWATGPVSCESCHTGILSEINGVTAPDKSPFASLGHGKFSGKSDRCLNCHVRSDRHITSTPGAHVTRLGSSYQGIGQNDLCASCHNDPAIVTTPARQNMATHVTAKTDPPQPGVCSACHDVHGTTNLNAINSRFTFSGTSTATVTFTNTSTGFVNNKTNRGICQICHTRTNHFKRDVAESAHPVRDCLACHSHKDTYAFKPNGNCDTCHGYPPVSSMAGRGVSGNYSSARPEVFNGGGYVNGGGSHTVSAHVNPGAVWQQAWSNCGVCHDSARHKMVMPLQQKGINVTFDPATWTDSTIPATYSGPLSGTGTGPQVTGSCSNLYCHSNGNGAAPNNTAFTWSSPRGTLGCTGCHGNNAASSSPITTGKHTAHISTATLGTGNAFGCVECHAKTVDNDTHINNPANHVNRFKDYSGVKAGGSSNYNTATRQCSNIYCHSNGNKGALVYSNPAAWDSVTTYGCNGCHGTSNVLGAPDYANGGLGTGSANSHNAHTAGYADTSVCSSCHFTTASTIGGKLVTNSAHLNRVVNVVFNTAVAGTNASYDPATGRCSNVTCHGNAPIQWGDKAGCLACHAVSINGRAAISPQFSGNSHHVQGVTATGEHCYQCHWEANSDGTINRTYHHSSTPGAPVELVIYGAGTRPSTYIAGTTAVPYTANGTRAEMAKINTHCIGCHNDQNKAIQPFGDGKSPSAYAWDGNSIGAKYGDTGTTPWGKYSGGNTTPKNTVTKAFSAHGNANANKGGWNTSETWPDRMATVNVLCFDCHNSHGSNVNGTTTSYTSATANGGILKETVAGNGGYSMTYKPAAGGSAADHNTYNPGAGLCFDCHLNPSAETTPWGYNTTFSSTQQIMNYFDTAYFGNYTSGPGHRYPYKAALGNMGGHFGASSPLSVNASRSIQGLCTPCHDPHGVSPTLGTNKQYSVPLLKGTWLTSPYKEDVATADNVAYRYMNASASGDDAPQPLAGTANAYLAAKNSYKIDQNTFASGTITETDQQFAGLCLNCHAKQTLTNGTNHTWKGKDRVHESVKGWKTANATVKHTYSCSKCHAPHNATLPRLMVTNCLDGRHRGQVTYNANAVTSGSGTGSKGNGSGGMPGFWAGGREGDRGGYSTSSSDAPAVKPSPSVGSCHEGNDTTQQWNVKTPWGSTTATTGPSLPVLITEPNGTCSSSCTVTLQWNASTNPGGGAVQYQVQVSSDATFATVNYSSGWITGTSYTRTLANGTWYWRVQARDAVATTKVSAWSTVGSFTLSSSSSSSTPTIPVPIAEADSTCSGSCATTLAWNASTISSGTIQYSAQVSSSSSFSTITASSGWISATSWTPNLGVGTWYWRVQARNATSTSRVSSWSTVDSFVISAPATANPPTAPVLVAEPNGRCSNYSGCSIGMAWNSSTNPSGGSIQYLVQVSSSSSFSSIKTQSAWQSGTSWNATLPSGTWYWRVQARDAVSQKTSPWSTVDSFVLSRY</sequence>
<evidence type="ECO:0000313" key="6">
    <source>
        <dbReference type="Proteomes" id="UP000756860"/>
    </source>
</evidence>
<dbReference type="InterPro" id="IPR003961">
    <property type="entry name" value="FN3_dom"/>
</dbReference>
<feature type="domain" description="Fibronectin type-III" evidence="4">
    <location>
        <begin position="1741"/>
        <end position="1841"/>
    </location>
</feature>
<gene>
    <name evidence="5" type="ORF">KI810_04515</name>
</gene>
<dbReference type="RefSeq" id="WP_214174261.1">
    <property type="nucleotide sequence ID" value="NZ_JAHCVK010000001.1"/>
</dbReference>
<dbReference type="Gene3D" id="3.90.10.10">
    <property type="entry name" value="Cytochrome C3"/>
    <property type="match status" value="1"/>
</dbReference>
<dbReference type="SUPFAM" id="SSF48695">
    <property type="entry name" value="Multiheme cytochromes"/>
    <property type="match status" value="5"/>
</dbReference>
<dbReference type="InterPro" id="IPR010176">
    <property type="entry name" value="C4xCH_C2xCH_motif_GEOSU"/>
</dbReference>
<feature type="signal peptide" evidence="3">
    <location>
        <begin position="1"/>
        <end position="19"/>
    </location>
</feature>
<dbReference type="Proteomes" id="UP000756860">
    <property type="component" value="Unassembled WGS sequence"/>
</dbReference>
<dbReference type="InterPro" id="IPR010177">
    <property type="entry name" value="Paired_CXXCH_1"/>
</dbReference>
<dbReference type="CDD" id="cd00063">
    <property type="entry name" value="FN3"/>
    <property type="match status" value="1"/>
</dbReference>
<dbReference type="InterPro" id="IPR036280">
    <property type="entry name" value="Multihaem_cyt_sf"/>
</dbReference>
<evidence type="ECO:0000259" key="4">
    <source>
        <dbReference type="PROSITE" id="PS50853"/>
    </source>
</evidence>
<evidence type="ECO:0000256" key="1">
    <source>
        <dbReference type="ARBA" id="ARBA00022729"/>
    </source>
</evidence>
<dbReference type="NCBIfam" id="TIGR01904">
    <property type="entry name" value="GSu_C4xC__C2xCH"/>
    <property type="match status" value="4"/>
</dbReference>
<name>A0ABS5SAA4_9BACT</name>
<feature type="chain" id="PRO_5045599989" evidence="3">
    <location>
        <begin position="20"/>
        <end position="2051"/>
    </location>
</feature>